<reference evidence="1 2" key="1">
    <citation type="submission" date="2019-08" db="EMBL/GenBank/DDBJ databases">
        <title>The genome of the soybean aphid Biotype 1, its phylome, world population structure and adaptation to the North American continent.</title>
        <authorList>
            <person name="Giordano R."/>
            <person name="Donthu R.K."/>
            <person name="Hernandez A.G."/>
            <person name="Wright C.L."/>
            <person name="Zimin A.V."/>
        </authorList>
    </citation>
    <scope>NUCLEOTIDE SEQUENCE [LARGE SCALE GENOMIC DNA]</scope>
    <source>
        <tissue evidence="1">Whole aphids</tissue>
    </source>
</reference>
<keyword evidence="2" id="KW-1185">Reference proteome</keyword>
<dbReference type="AlphaFoldDB" id="A0A6G0T9T1"/>
<name>A0A6G0T9T1_APHGL</name>
<evidence type="ECO:0000313" key="2">
    <source>
        <dbReference type="Proteomes" id="UP000475862"/>
    </source>
</evidence>
<gene>
    <name evidence="1" type="ORF">AGLY_012335</name>
</gene>
<organism evidence="1 2">
    <name type="scientific">Aphis glycines</name>
    <name type="common">Soybean aphid</name>
    <dbReference type="NCBI Taxonomy" id="307491"/>
    <lineage>
        <taxon>Eukaryota</taxon>
        <taxon>Metazoa</taxon>
        <taxon>Ecdysozoa</taxon>
        <taxon>Arthropoda</taxon>
        <taxon>Hexapoda</taxon>
        <taxon>Insecta</taxon>
        <taxon>Pterygota</taxon>
        <taxon>Neoptera</taxon>
        <taxon>Paraneoptera</taxon>
        <taxon>Hemiptera</taxon>
        <taxon>Sternorrhyncha</taxon>
        <taxon>Aphidomorpha</taxon>
        <taxon>Aphidoidea</taxon>
        <taxon>Aphididae</taxon>
        <taxon>Aphidini</taxon>
        <taxon>Aphis</taxon>
        <taxon>Aphis</taxon>
    </lineage>
</organism>
<comment type="caution">
    <text evidence="1">The sequence shown here is derived from an EMBL/GenBank/DDBJ whole genome shotgun (WGS) entry which is preliminary data.</text>
</comment>
<protein>
    <submittedName>
        <fullName evidence="1">Uncharacterized protein</fullName>
    </submittedName>
</protein>
<evidence type="ECO:0000313" key="1">
    <source>
        <dbReference type="EMBL" id="KAE9528760.1"/>
    </source>
</evidence>
<proteinExistence type="predicted"/>
<accession>A0A6G0T9T1</accession>
<dbReference type="EMBL" id="VYZN01000048">
    <property type="protein sequence ID" value="KAE9528760.1"/>
    <property type="molecule type" value="Genomic_DNA"/>
</dbReference>
<dbReference type="Proteomes" id="UP000475862">
    <property type="component" value="Unassembled WGS sequence"/>
</dbReference>
<sequence>MIPILGFKFNTSIIVTYYTAERFYAFGKKGIGFSKNKYHLEETEDTNNLKNILYLQNDLLYIYEWFAFIDKLVLTTTTIESLFVAPTVIRKIPANYTFESPDLYAQKSIKIYHIICSTDIYFEKYLSYVFEYLVKKMVAKHVIDKGTYERDYTMSHRHSFIVLIHRSLYNTF</sequence>